<evidence type="ECO:0000313" key="2">
    <source>
        <dbReference type="EMBL" id="GIZ90785.1"/>
    </source>
</evidence>
<evidence type="ECO:0000256" key="1">
    <source>
        <dbReference type="SAM" id="MobiDB-lite"/>
    </source>
</evidence>
<dbReference type="Proteomes" id="UP000887212">
    <property type="component" value="Unassembled WGS sequence"/>
</dbReference>
<name>A0AA37CJG1_AQUAC</name>
<gene>
    <name evidence="2" type="ORF">KAM435_41120</name>
</gene>
<dbReference type="EMBL" id="BPMS01000033">
    <property type="protein sequence ID" value="GIZ90785.1"/>
    <property type="molecule type" value="Genomic_DNA"/>
</dbReference>
<sequence length="133" mass="15287">MSKTPALGQTATTPHNPGDNMDVVKTLKPGKPGTKRLQERYGEQLVAVRYRLDRKTNTHYTTVELIVEQKYALYKTPPPAPTPPVALRIFRHENDLQRLIRSAGGKWDRENQVWLIERSEAERLGLAERIIWT</sequence>
<feature type="region of interest" description="Disordered" evidence="1">
    <location>
        <begin position="1"/>
        <end position="24"/>
    </location>
</feature>
<reference evidence="2" key="1">
    <citation type="submission" date="2021-07" db="EMBL/GenBank/DDBJ databases">
        <title>Whole genome sequencing of carbapenem-resistant Pseudomonas spp. isolated in Japan.</title>
        <authorList>
            <person name="Suzuki M."/>
            <person name="Maehana S."/>
            <person name="Kitasato H."/>
        </authorList>
    </citation>
    <scope>NUCLEOTIDE SEQUENCE</scope>
    <source>
        <strain evidence="2">KAM435</strain>
    </source>
</reference>
<evidence type="ECO:0000313" key="3">
    <source>
        <dbReference type="Proteomes" id="UP000887212"/>
    </source>
</evidence>
<feature type="compositionally biased region" description="Polar residues" evidence="1">
    <location>
        <begin position="1"/>
        <end position="15"/>
    </location>
</feature>
<accession>A0AA37CJG1</accession>
<comment type="caution">
    <text evidence="2">The sequence shown here is derived from an EMBL/GenBank/DDBJ whole genome shotgun (WGS) entry which is preliminary data.</text>
</comment>
<dbReference type="AlphaFoldDB" id="A0AA37CJG1"/>
<proteinExistence type="predicted"/>
<protein>
    <submittedName>
        <fullName evidence="2">Uncharacterized protein</fullName>
    </submittedName>
</protein>
<organism evidence="2 3">
    <name type="scientific">Aquipseudomonas alcaligenes</name>
    <name type="common">Pseudomonas alcaligenes</name>
    <dbReference type="NCBI Taxonomy" id="43263"/>
    <lineage>
        <taxon>Bacteria</taxon>
        <taxon>Pseudomonadati</taxon>
        <taxon>Pseudomonadota</taxon>
        <taxon>Gammaproteobacteria</taxon>
        <taxon>Pseudomonadales</taxon>
        <taxon>Pseudomonadaceae</taxon>
        <taxon>Aquipseudomonas</taxon>
    </lineage>
</organism>